<dbReference type="Gene3D" id="3.40.50.1240">
    <property type="entry name" value="Phosphoglycerate mutase-like"/>
    <property type="match status" value="1"/>
</dbReference>
<dbReference type="PROSITE" id="PS00616">
    <property type="entry name" value="HIS_ACID_PHOSPHAT_1"/>
    <property type="match status" value="1"/>
</dbReference>
<dbReference type="Pfam" id="PF00328">
    <property type="entry name" value="His_Phos_2"/>
    <property type="match status" value="1"/>
</dbReference>
<dbReference type="OMA" id="REHEMAP"/>
<dbReference type="InterPro" id="IPR050645">
    <property type="entry name" value="Histidine_acid_phosphatase"/>
</dbReference>
<evidence type="ECO:0000313" key="3">
    <source>
        <dbReference type="EMBL" id="OLQ09468.1"/>
    </source>
</evidence>
<comment type="similarity">
    <text evidence="1">Belongs to the histidine acid phosphatase family.</text>
</comment>
<dbReference type="PANTHER" id="PTHR11567">
    <property type="entry name" value="ACID PHOSPHATASE-RELATED"/>
    <property type="match status" value="1"/>
</dbReference>
<sequence>MASRAPAATAKLRHVALVFRHGDRAPAVPGASGSSEAEAEEEAWRGTLPSAELTEAMDSRFPVRSKATSAPHGMSAQPFEMLTRQGGMQTLQLGRSLRGAYGPLQPGSIEVMASNFRRTQQSAQYFLAGLLAPEAATGTCLSAEGLEATASTDVTTLVMEECKVDSFSRNAAEIVERLKGIEERLDFAGREVGDLAETRGMLERLPLFSAPAGAMHGKFSWLHGYDVLTCYAAHPELPPPSSVAAIAAHGPAAASHVLWRFSQYYEDPQILRLTAGDLLLHMSEQMERCRAALGIWDGAWPGYAAEVRLELWQLPEDSQDPIEANFGLHRAREALPPGVGWPLGLPGTTFGEHLRAASLIHLEVHG</sequence>
<dbReference type="SUPFAM" id="SSF53254">
    <property type="entry name" value="Phosphoglycerate mutase-like"/>
    <property type="match status" value="1"/>
</dbReference>
<dbReference type="InterPro" id="IPR033379">
    <property type="entry name" value="Acid_Pase_AS"/>
</dbReference>
<keyword evidence="4" id="KW-1185">Reference proteome</keyword>
<evidence type="ECO:0000256" key="2">
    <source>
        <dbReference type="SAM" id="MobiDB-lite"/>
    </source>
</evidence>
<evidence type="ECO:0000313" key="4">
    <source>
        <dbReference type="Proteomes" id="UP000186817"/>
    </source>
</evidence>
<dbReference type="AlphaFoldDB" id="A0A1Q9EQ03"/>
<dbReference type="CDD" id="cd07061">
    <property type="entry name" value="HP_HAP_like"/>
    <property type="match status" value="1"/>
</dbReference>
<dbReference type="InterPro" id="IPR000560">
    <property type="entry name" value="His_Pase_clade-2"/>
</dbReference>
<organism evidence="3 4">
    <name type="scientific">Symbiodinium microadriaticum</name>
    <name type="common">Dinoflagellate</name>
    <name type="synonym">Zooxanthella microadriatica</name>
    <dbReference type="NCBI Taxonomy" id="2951"/>
    <lineage>
        <taxon>Eukaryota</taxon>
        <taxon>Sar</taxon>
        <taxon>Alveolata</taxon>
        <taxon>Dinophyceae</taxon>
        <taxon>Suessiales</taxon>
        <taxon>Symbiodiniaceae</taxon>
        <taxon>Symbiodinium</taxon>
    </lineage>
</organism>
<accession>A0A1Q9EQ03</accession>
<dbReference type="OrthoDB" id="10257284at2759"/>
<name>A0A1Q9EQ03_SYMMI</name>
<dbReference type="PANTHER" id="PTHR11567:SF207">
    <property type="entry name" value="LYSOPHOSPHATIDIC ACID PHOSPHATASE TYPE 6"/>
    <property type="match status" value="1"/>
</dbReference>
<comment type="caution">
    <text evidence="3">The sequence shown here is derived from an EMBL/GenBank/DDBJ whole genome shotgun (WGS) entry which is preliminary data.</text>
</comment>
<proteinExistence type="inferred from homology"/>
<protein>
    <recommendedName>
        <fullName evidence="5">Lysosomal acid phosphatase</fullName>
    </recommendedName>
</protein>
<feature type="region of interest" description="Disordered" evidence="2">
    <location>
        <begin position="24"/>
        <end position="43"/>
    </location>
</feature>
<evidence type="ECO:0000256" key="1">
    <source>
        <dbReference type="ARBA" id="ARBA00005375"/>
    </source>
</evidence>
<gene>
    <name evidence="3" type="ORF">AK812_SmicGene6929</name>
</gene>
<dbReference type="GO" id="GO:0016791">
    <property type="term" value="F:phosphatase activity"/>
    <property type="evidence" value="ECO:0007669"/>
    <property type="project" value="TreeGrafter"/>
</dbReference>
<feature type="compositionally biased region" description="Low complexity" evidence="2">
    <location>
        <begin position="25"/>
        <end position="36"/>
    </location>
</feature>
<dbReference type="InterPro" id="IPR029033">
    <property type="entry name" value="His_PPase_superfam"/>
</dbReference>
<evidence type="ECO:0008006" key="5">
    <source>
        <dbReference type="Google" id="ProtNLM"/>
    </source>
</evidence>
<reference evidence="3 4" key="1">
    <citation type="submission" date="2016-02" db="EMBL/GenBank/DDBJ databases">
        <title>Genome analysis of coral dinoflagellate symbionts highlights evolutionary adaptations to a symbiotic lifestyle.</title>
        <authorList>
            <person name="Aranda M."/>
            <person name="Li Y."/>
            <person name="Liew Y.J."/>
            <person name="Baumgarten S."/>
            <person name="Simakov O."/>
            <person name="Wilson M."/>
            <person name="Piel J."/>
            <person name="Ashoor H."/>
            <person name="Bougouffa S."/>
            <person name="Bajic V.B."/>
            <person name="Ryu T."/>
            <person name="Ravasi T."/>
            <person name="Bayer T."/>
            <person name="Micklem G."/>
            <person name="Kim H."/>
            <person name="Bhak J."/>
            <person name="Lajeunesse T.C."/>
            <person name="Voolstra C.R."/>
        </authorList>
    </citation>
    <scope>NUCLEOTIDE SEQUENCE [LARGE SCALE GENOMIC DNA]</scope>
    <source>
        <strain evidence="3 4">CCMP2467</strain>
    </source>
</reference>
<dbReference type="EMBL" id="LSRX01000096">
    <property type="protein sequence ID" value="OLQ09468.1"/>
    <property type="molecule type" value="Genomic_DNA"/>
</dbReference>
<dbReference type="Proteomes" id="UP000186817">
    <property type="component" value="Unassembled WGS sequence"/>
</dbReference>